<organism evidence="1 2">
    <name type="scientific">Tritrichomonas musculus</name>
    <dbReference type="NCBI Taxonomy" id="1915356"/>
    <lineage>
        <taxon>Eukaryota</taxon>
        <taxon>Metamonada</taxon>
        <taxon>Parabasalia</taxon>
        <taxon>Tritrichomonadida</taxon>
        <taxon>Tritrichomonadidae</taxon>
        <taxon>Tritrichomonas</taxon>
    </lineage>
</organism>
<dbReference type="EMBL" id="JAPFFF010000010">
    <property type="protein sequence ID" value="KAK8880631.1"/>
    <property type="molecule type" value="Genomic_DNA"/>
</dbReference>
<proteinExistence type="predicted"/>
<name>A0ABR2JP40_9EUKA</name>
<sequence length="235" mass="26538">MGSVESGASVDFLQDHGIAAVTYANNPQATNKDALLDTTIYKVSVVVQQLKKGQDVANTTRAVVSTFLPFITTLSHAGLFVYGNNSNPNGVFIEYGAYDIRRSGDYNTQIHYFRSDNGLRFSYLNINSIPGFKFDCDVQNIMTIRDLCTCLEYHHWTKRKYNVADQNCQLFVRKAIKLLGSRRINKSDRIRTISKGMIPERILDVLEENEGSHNYEERIPIIGRFVGIVKLATTD</sequence>
<reference evidence="1 2" key="1">
    <citation type="submission" date="2024-04" db="EMBL/GenBank/DDBJ databases">
        <title>Tritrichomonas musculus Genome.</title>
        <authorList>
            <person name="Alves-Ferreira E."/>
            <person name="Grigg M."/>
            <person name="Lorenzi H."/>
            <person name="Galac M."/>
        </authorList>
    </citation>
    <scope>NUCLEOTIDE SEQUENCE [LARGE SCALE GENOMIC DNA]</scope>
    <source>
        <strain evidence="1 2">EAF2021</strain>
    </source>
</reference>
<comment type="caution">
    <text evidence="1">The sequence shown here is derived from an EMBL/GenBank/DDBJ whole genome shotgun (WGS) entry which is preliminary data.</text>
</comment>
<dbReference type="Proteomes" id="UP001470230">
    <property type="component" value="Unassembled WGS sequence"/>
</dbReference>
<evidence type="ECO:0008006" key="3">
    <source>
        <dbReference type="Google" id="ProtNLM"/>
    </source>
</evidence>
<protein>
    <recommendedName>
        <fullName evidence="3">PPPDE domain-containing protein</fullName>
    </recommendedName>
</protein>
<evidence type="ECO:0000313" key="1">
    <source>
        <dbReference type="EMBL" id="KAK8880631.1"/>
    </source>
</evidence>
<accession>A0ABR2JP40</accession>
<gene>
    <name evidence="1" type="ORF">M9Y10_003314</name>
</gene>
<evidence type="ECO:0000313" key="2">
    <source>
        <dbReference type="Proteomes" id="UP001470230"/>
    </source>
</evidence>
<keyword evidence="2" id="KW-1185">Reference proteome</keyword>